<dbReference type="Proteomes" id="UP000655443">
    <property type="component" value="Unassembled WGS sequence"/>
</dbReference>
<dbReference type="RefSeq" id="WP_189956140.1">
    <property type="nucleotide sequence ID" value="NZ_BMVG01000014.1"/>
</dbReference>
<evidence type="ECO:0000313" key="4">
    <source>
        <dbReference type="Proteomes" id="UP000655443"/>
    </source>
</evidence>
<feature type="domain" description="DUF397" evidence="2">
    <location>
        <begin position="53"/>
        <end position="108"/>
    </location>
</feature>
<feature type="region of interest" description="Disordered" evidence="1">
    <location>
        <begin position="1"/>
        <end position="29"/>
    </location>
</feature>
<organism evidence="3 4">
    <name type="scientific">Streptomyces alanosinicus</name>
    <dbReference type="NCBI Taxonomy" id="68171"/>
    <lineage>
        <taxon>Bacteria</taxon>
        <taxon>Bacillati</taxon>
        <taxon>Actinomycetota</taxon>
        <taxon>Actinomycetes</taxon>
        <taxon>Kitasatosporales</taxon>
        <taxon>Streptomycetaceae</taxon>
        <taxon>Streptomyces</taxon>
    </lineage>
</organism>
<sequence length="109" mass="11280">MQPSEHTIPDASVLSGWRKSSYSGGSGGSCLEVTAWRKSSYSGESGGDCVEVAAWRKSTYSGGDSGDCLEVNDTPAPTHVPVRDSKNPTGPAVVFSAPAWSAFVGAVKN</sequence>
<feature type="domain" description="DUF397" evidence="2">
    <location>
        <begin position="16"/>
        <end position="33"/>
    </location>
</feature>
<evidence type="ECO:0000256" key="1">
    <source>
        <dbReference type="SAM" id="MobiDB-lite"/>
    </source>
</evidence>
<dbReference type="AlphaFoldDB" id="A0A918YKW8"/>
<reference evidence="3" key="2">
    <citation type="submission" date="2020-09" db="EMBL/GenBank/DDBJ databases">
        <authorList>
            <person name="Sun Q."/>
            <person name="Ohkuma M."/>
        </authorList>
    </citation>
    <scope>NUCLEOTIDE SEQUENCE</scope>
    <source>
        <strain evidence="3">JCM 4714</strain>
    </source>
</reference>
<proteinExistence type="predicted"/>
<name>A0A918YKW8_9ACTN</name>
<dbReference type="EMBL" id="BMVG01000014">
    <property type="protein sequence ID" value="GHE07575.1"/>
    <property type="molecule type" value="Genomic_DNA"/>
</dbReference>
<keyword evidence="4" id="KW-1185">Reference proteome</keyword>
<reference evidence="3" key="1">
    <citation type="journal article" date="2014" name="Int. J. Syst. Evol. Microbiol.">
        <title>Complete genome sequence of Corynebacterium casei LMG S-19264T (=DSM 44701T), isolated from a smear-ripened cheese.</title>
        <authorList>
            <consortium name="US DOE Joint Genome Institute (JGI-PGF)"/>
            <person name="Walter F."/>
            <person name="Albersmeier A."/>
            <person name="Kalinowski J."/>
            <person name="Ruckert C."/>
        </authorList>
    </citation>
    <scope>NUCLEOTIDE SEQUENCE</scope>
    <source>
        <strain evidence="3">JCM 4714</strain>
    </source>
</reference>
<accession>A0A918YKW8</accession>
<comment type="caution">
    <text evidence="3">The sequence shown here is derived from an EMBL/GenBank/DDBJ whole genome shotgun (WGS) entry which is preliminary data.</text>
</comment>
<dbReference type="Pfam" id="PF04149">
    <property type="entry name" value="DUF397"/>
    <property type="match status" value="2"/>
</dbReference>
<evidence type="ECO:0000259" key="2">
    <source>
        <dbReference type="Pfam" id="PF04149"/>
    </source>
</evidence>
<gene>
    <name evidence="3" type="ORF">GCM10010339_52850</name>
</gene>
<dbReference type="InterPro" id="IPR007278">
    <property type="entry name" value="DUF397"/>
</dbReference>
<evidence type="ECO:0000313" key="3">
    <source>
        <dbReference type="EMBL" id="GHE07575.1"/>
    </source>
</evidence>
<protein>
    <recommendedName>
        <fullName evidence="2">DUF397 domain-containing protein</fullName>
    </recommendedName>
</protein>